<dbReference type="InterPro" id="IPR015500">
    <property type="entry name" value="Peptidase_S8_subtilisin-rel"/>
</dbReference>
<organism evidence="7 8">
    <name type="scientific">Marivirga lumbricoides</name>
    <dbReference type="NCBI Taxonomy" id="1046115"/>
    <lineage>
        <taxon>Bacteria</taxon>
        <taxon>Pseudomonadati</taxon>
        <taxon>Bacteroidota</taxon>
        <taxon>Cytophagia</taxon>
        <taxon>Cytophagales</taxon>
        <taxon>Marivirgaceae</taxon>
        <taxon>Marivirga</taxon>
    </lineage>
</organism>
<evidence type="ECO:0000256" key="1">
    <source>
        <dbReference type="ARBA" id="ARBA00011073"/>
    </source>
</evidence>
<feature type="domain" description="PKD" evidence="6">
    <location>
        <begin position="872"/>
        <end position="935"/>
    </location>
</feature>
<proteinExistence type="inferred from homology"/>
<dbReference type="PROSITE" id="PS00138">
    <property type="entry name" value="SUBTILASE_SER"/>
    <property type="match status" value="1"/>
</dbReference>
<keyword evidence="8" id="KW-1185">Reference proteome</keyword>
<dbReference type="InterPro" id="IPR036852">
    <property type="entry name" value="Peptidase_S8/S53_dom_sf"/>
</dbReference>
<dbReference type="Gene3D" id="3.40.50.200">
    <property type="entry name" value="Peptidase S8/S53 domain"/>
    <property type="match status" value="1"/>
</dbReference>
<dbReference type="InterPro" id="IPR034058">
    <property type="entry name" value="TagA/B/C/D_pept_dom"/>
</dbReference>
<dbReference type="InterPro" id="IPR035986">
    <property type="entry name" value="PKD_dom_sf"/>
</dbReference>
<dbReference type="PROSITE" id="PS51892">
    <property type="entry name" value="SUBTILASE"/>
    <property type="match status" value="1"/>
</dbReference>
<sequence>MVGISEQQKIRNHVKSDRVQKFVNHNNLKRRIALGPDKDAILSDVVNGIPYYLTTHNLQARKTTGVDYIQSEGGLNLPLKGGNMIIGVWDGGLVLNTHQEFQGRIKNKLGSEYSNHATHVTGTIAAAGINPEAKGMLPNVNIHSYYAFEDDLGPMAEEAANGLILSNHSYGLILGWNYNSNTQSWQWFGQADGKDNRFGAYTSESRTIDNIAYNAPYYTIVWSAGNDRSDVGDGSRPPDGPYDLIGPSAGAKNIITVGAITGFEEYSGPTSAVMSGFSSWGPTDDGRIKPDIVADGVGLLSTSSAGVDSYTTLSGTSMSAPNVTGSLGVLQEYYRQSADTFMTAAQLKSLAIHTAREAGTSPGPDYKFGWGVLNCIDAIKTIGGVNQKDTFMLTAELLNNDQHEYQIIPDTKTPITATIAWTDVPGLAKELGSTNADLINDLDIYLVDDAQNKVYPWKMNLENRTQAAQKGDNIRDNVEKIEFLAPSVRNYKLIVKHKGTLQNNAQKYALTLTYGSANVTDELVYWVNDGAILNEAGNFSLESGGEVATISVNDLKTLVIDENSFSTEGIISLSEDISLETIIFNGNKEVTINLNGHVLNITNTIYSNGSLLKITNGVVNFSPLPNEDIYFNFNGSENLVINLTSGGAHEVRSDINIDNLVISSGTYNISNRKVTLKGLSIEEMAVVSMRNNQVDFTGSFFNQSKELTFLNNNWNIRDANFNSVQSLIFDDIVNMVGDVSLSGKYEFQELVNSGQIEFKSITRVDSLILSSSSSTVLYDSLYINKFLEVEVDGGQVIEGFNTGSQTTMILGFRKKMCFDNITFNDIQIVSESVINVDTKSSLNNTTGILQIPCKDLIFADFEFTSFCANSLISINNKSTGEISSYSWQFGNQEYREGISDVEYPMVWFDSAGIYDIKLTISNTVQEASYIKTVEIVENVLPEVKIVENNQGLVATVAVQNYQWFKDGIAIEQGGKERILSNISESGEYSVAYFSDGVNCSSRVSPVFEYFITSNQGKLDLNVKLFPNPVNNILTVESLDFIDYFRIFDSDGKVLMFKRIRNNEKTIQIELSSYSRGLYFIEIYTDLKTSTYKFLIN</sequence>
<protein>
    <recommendedName>
        <fullName evidence="6">PKD domain-containing protein</fullName>
    </recommendedName>
</protein>
<evidence type="ECO:0000256" key="5">
    <source>
        <dbReference type="PROSITE-ProRule" id="PRU01240"/>
    </source>
</evidence>
<dbReference type="EMBL" id="BMEC01000009">
    <property type="protein sequence ID" value="GGC41268.1"/>
    <property type="molecule type" value="Genomic_DNA"/>
</dbReference>
<evidence type="ECO:0000259" key="6">
    <source>
        <dbReference type="PROSITE" id="PS50093"/>
    </source>
</evidence>
<comment type="caution">
    <text evidence="7">The sequence shown here is derived from an EMBL/GenBank/DDBJ whole genome shotgun (WGS) entry which is preliminary data.</text>
</comment>
<dbReference type="InterPro" id="IPR000601">
    <property type="entry name" value="PKD_dom"/>
</dbReference>
<keyword evidence="4 5" id="KW-0720">Serine protease</keyword>
<dbReference type="CDD" id="cd00146">
    <property type="entry name" value="PKD"/>
    <property type="match status" value="1"/>
</dbReference>
<reference evidence="8" key="1">
    <citation type="journal article" date="2019" name="Int. J. Syst. Evol. Microbiol.">
        <title>The Global Catalogue of Microorganisms (GCM) 10K type strain sequencing project: providing services to taxonomists for standard genome sequencing and annotation.</title>
        <authorList>
            <consortium name="The Broad Institute Genomics Platform"/>
            <consortium name="The Broad Institute Genome Sequencing Center for Infectious Disease"/>
            <person name="Wu L."/>
            <person name="Ma J."/>
        </authorList>
    </citation>
    <scope>NUCLEOTIDE SEQUENCE [LARGE SCALE GENOMIC DNA]</scope>
    <source>
        <strain evidence="8">CGMCC 1.10832</strain>
    </source>
</reference>
<dbReference type="InterPro" id="IPR008979">
    <property type="entry name" value="Galactose-bd-like_sf"/>
</dbReference>
<dbReference type="InterPro" id="IPR000209">
    <property type="entry name" value="Peptidase_S8/S53_dom"/>
</dbReference>
<dbReference type="PROSITE" id="PS50093">
    <property type="entry name" value="PKD"/>
    <property type="match status" value="1"/>
</dbReference>
<dbReference type="SUPFAM" id="SSF49785">
    <property type="entry name" value="Galactose-binding domain-like"/>
    <property type="match status" value="1"/>
</dbReference>
<dbReference type="Gene3D" id="2.60.40.10">
    <property type="entry name" value="Immunoglobulins"/>
    <property type="match status" value="1"/>
</dbReference>
<dbReference type="PANTHER" id="PTHR43399:SF4">
    <property type="entry name" value="CELL WALL-ASSOCIATED PROTEASE"/>
    <property type="match status" value="1"/>
</dbReference>
<dbReference type="NCBIfam" id="TIGR04183">
    <property type="entry name" value="Por_Secre_tail"/>
    <property type="match status" value="1"/>
</dbReference>
<evidence type="ECO:0000256" key="2">
    <source>
        <dbReference type="ARBA" id="ARBA00022670"/>
    </source>
</evidence>
<evidence type="ECO:0000256" key="3">
    <source>
        <dbReference type="ARBA" id="ARBA00022801"/>
    </source>
</evidence>
<dbReference type="Gene3D" id="2.60.120.380">
    <property type="match status" value="1"/>
</dbReference>
<dbReference type="CDD" id="cd04842">
    <property type="entry name" value="Peptidases_S8_Kp43_protease"/>
    <property type="match status" value="1"/>
</dbReference>
<evidence type="ECO:0000256" key="4">
    <source>
        <dbReference type="ARBA" id="ARBA00022825"/>
    </source>
</evidence>
<evidence type="ECO:0000313" key="7">
    <source>
        <dbReference type="EMBL" id="GGC41268.1"/>
    </source>
</evidence>
<keyword evidence="3 5" id="KW-0378">Hydrolase</keyword>
<feature type="active site" description="Charge relay system" evidence="5">
    <location>
        <position position="317"/>
    </location>
</feature>
<keyword evidence="2 5" id="KW-0645">Protease</keyword>
<evidence type="ECO:0000313" key="8">
    <source>
        <dbReference type="Proteomes" id="UP000636010"/>
    </source>
</evidence>
<dbReference type="InterPro" id="IPR026444">
    <property type="entry name" value="Secre_tail"/>
</dbReference>
<accession>A0ABQ1MLT7</accession>
<gene>
    <name evidence="7" type="ORF">GCM10011506_28550</name>
</gene>
<dbReference type="Pfam" id="PF00082">
    <property type="entry name" value="Peptidase_S8"/>
    <property type="match status" value="1"/>
</dbReference>
<dbReference type="Pfam" id="PF18962">
    <property type="entry name" value="Por_Secre_tail"/>
    <property type="match status" value="1"/>
</dbReference>
<dbReference type="SUPFAM" id="SSF49299">
    <property type="entry name" value="PKD domain"/>
    <property type="match status" value="1"/>
</dbReference>
<feature type="active site" description="Charge relay system" evidence="5">
    <location>
        <position position="90"/>
    </location>
</feature>
<feature type="active site" description="Charge relay system" evidence="5">
    <location>
        <position position="116"/>
    </location>
</feature>
<dbReference type="InterPro" id="IPR051048">
    <property type="entry name" value="Peptidase_S8/S53_subtilisin"/>
</dbReference>
<dbReference type="Proteomes" id="UP000636010">
    <property type="component" value="Unassembled WGS sequence"/>
</dbReference>
<dbReference type="InterPro" id="IPR023828">
    <property type="entry name" value="Peptidase_S8_Ser-AS"/>
</dbReference>
<dbReference type="PRINTS" id="PR00723">
    <property type="entry name" value="SUBTILISIN"/>
</dbReference>
<name>A0ABQ1MLT7_9BACT</name>
<dbReference type="PANTHER" id="PTHR43399">
    <property type="entry name" value="SUBTILISIN-RELATED"/>
    <property type="match status" value="1"/>
</dbReference>
<dbReference type="InterPro" id="IPR013783">
    <property type="entry name" value="Ig-like_fold"/>
</dbReference>
<comment type="similarity">
    <text evidence="1 5">Belongs to the peptidase S8 family.</text>
</comment>
<dbReference type="SUPFAM" id="SSF52743">
    <property type="entry name" value="Subtilisin-like"/>
    <property type="match status" value="1"/>
</dbReference>